<dbReference type="AlphaFoldDB" id="A0A1G8BZE5"/>
<dbReference type="Pfam" id="PF02508">
    <property type="entry name" value="Rnf-Nqr"/>
    <property type="match status" value="1"/>
</dbReference>
<keyword evidence="3 8" id="KW-0812">Transmembrane</keyword>
<evidence type="ECO:0000256" key="4">
    <source>
        <dbReference type="ARBA" id="ARBA00022967"/>
    </source>
</evidence>
<comment type="function">
    <text evidence="8">Part of a membrane-bound complex that couples electron transfer with translocation of ions across the membrane.</text>
</comment>
<feature type="transmembrane region" description="Helical" evidence="8">
    <location>
        <begin position="74"/>
        <end position="92"/>
    </location>
</feature>
<feature type="transmembrane region" description="Helical" evidence="8">
    <location>
        <begin position="98"/>
        <end position="118"/>
    </location>
</feature>
<proteinExistence type="inferred from homology"/>
<keyword evidence="10" id="KW-1185">Reference proteome</keyword>
<dbReference type="GO" id="GO:0005886">
    <property type="term" value="C:plasma membrane"/>
    <property type="evidence" value="ECO:0007669"/>
    <property type="project" value="UniProtKB-SubCell"/>
</dbReference>
<dbReference type="EMBL" id="FNCY01000005">
    <property type="protein sequence ID" value="SDH38423.1"/>
    <property type="molecule type" value="Genomic_DNA"/>
</dbReference>
<keyword evidence="8" id="KW-0997">Cell inner membrane</keyword>
<dbReference type="InterPro" id="IPR010968">
    <property type="entry name" value="RnfE"/>
</dbReference>
<dbReference type="PANTHER" id="PTHR30586:SF0">
    <property type="entry name" value="ION-TRANSLOCATING OXIDOREDUCTASE COMPLEX SUBUNIT E"/>
    <property type="match status" value="1"/>
</dbReference>
<organism evidence="9 10">
    <name type="scientific">Propionivibrio dicarboxylicus</name>
    <dbReference type="NCBI Taxonomy" id="83767"/>
    <lineage>
        <taxon>Bacteria</taxon>
        <taxon>Pseudomonadati</taxon>
        <taxon>Pseudomonadota</taxon>
        <taxon>Betaproteobacteria</taxon>
        <taxon>Rhodocyclales</taxon>
        <taxon>Rhodocyclaceae</taxon>
        <taxon>Propionivibrio</taxon>
    </lineage>
</organism>
<evidence type="ECO:0000313" key="9">
    <source>
        <dbReference type="EMBL" id="SDH38423.1"/>
    </source>
</evidence>
<protein>
    <recommendedName>
        <fullName evidence="8">Ion-translocating oxidoreductase complex subunit E</fullName>
        <ecNumber evidence="8">7.-.-.-</ecNumber>
    </recommendedName>
    <alternativeName>
        <fullName evidence="8">Rnf electron transport complex subunit E</fullName>
    </alternativeName>
</protein>
<feature type="transmembrane region" description="Helical" evidence="8">
    <location>
        <begin position="130"/>
        <end position="151"/>
    </location>
</feature>
<dbReference type="GO" id="GO:0022900">
    <property type="term" value="P:electron transport chain"/>
    <property type="evidence" value="ECO:0007669"/>
    <property type="project" value="UniProtKB-UniRule"/>
</dbReference>
<name>A0A1G8BZE5_9RHOO</name>
<dbReference type="InterPro" id="IPR003667">
    <property type="entry name" value="NqrDE/RnfAE"/>
</dbReference>
<evidence type="ECO:0000313" key="10">
    <source>
        <dbReference type="Proteomes" id="UP000198607"/>
    </source>
</evidence>
<feature type="transmembrane region" description="Helical" evidence="8">
    <location>
        <begin position="184"/>
        <end position="207"/>
    </location>
</feature>
<keyword evidence="8" id="KW-1003">Cell membrane</keyword>
<dbReference type="EC" id="7.-.-.-" evidence="8"/>
<sequence length="229" mass="24567">MITREEFRKIAFNGIWKQNTSLVQILGLCPLLAVTTNLVNGAMLSLATIIVMALSGFAIASLRNLIPHEIRIPVFILIVAALVTVIDLLFNAKLHELYLILGIFIPLIVTNCIVLARVEAYAAKNPPLQSIADGVFMGVGMLWTLSLLGGLRELIGNGTLFSGIDLVVPGLSPLQLLPADYPGFLLAMLPPGAFILLGCLVASKNWLEARQANRQRHTPPAAVSAGGCH</sequence>
<evidence type="ECO:0000256" key="6">
    <source>
        <dbReference type="ARBA" id="ARBA00022989"/>
    </source>
</evidence>
<comment type="similarity">
    <text evidence="8">Belongs to the NqrDE/RnfAE family.</text>
</comment>
<evidence type="ECO:0000256" key="2">
    <source>
        <dbReference type="ARBA" id="ARBA00022448"/>
    </source>
</evidence>
<dbReference type="HAMAP" id="MF_00478">
    <property type="entry name" value="RsxE_RnfE"/>
    <property type="match status" value="1"/>
</dbReference>
<keyword evidence="7 8" id="KW-0472">Membrane</keyword>
<evidence type="ECO:0000256" key="8">
    <source>
        <dbReference type="HAMAP-Rule" id="MF_00478"/>
    </source>
</evidence>
<keyword evidence="4 8" id="KW-1278">Translocase</keyword>
<evidence type="ECO:0000256" key="5">
    <source>
        <dbReference type="ARBA" id="ARBA00022982"/>
    </source>
</evidence>
<keyword evidence="2 8" id="KW-0813">Transport</keyword>
<dbReference type="PANTHER" id="PTHR30586">
    <property type="entry name" value="ELECTRON TRANSPORT COMPLEX PROTEIN RNFE"/>
    <property type="match status" value="1"/>
</dbReference>
<comment type="subcellular location">
    <subcellularLocation>
        <location evidence="8">Cell inner membrane</location>
        <topology evidence="8">Multi-pass membrane protein</topology>
    </subcellularLocation>
    <subcellularLocation>
        <location evidence="1">Endomembrane system</location>
        <topology evidence="1">Multi-pass membrane protein</topology>
    </subcellularLocation>
</comment>
<gene>
    <name evidence="8" type="primary">rnfE</name>
    <name evidence="9" type="ORF">SAMN05660652_01633</name>
</gene>
<dbReference type="OrthoDB" id="9782945at2"/>
<dbReference type="PIRSF" id="PIRSF006102">
    <property type="entry name" value="NQR_DE"/>
    <property type="match status" value="1"/>
</dbReference>
<keyword evidence="5 8" id="KW-0249">Electron transport</keyword>
<keyword evidence="6 8" id="KW-1133">Transmembrane helix</keyword>
<dbReference type="RefSeq" id="WP_091936391.1">
    <property type="nucleotide sequence ID" value="NZ_FNCY01000005.1"/>
</dbReference>
<reference evidence="9 10" key="1">
    <citation type="submission" date="2016-10" db="EMBL/GenBank/DDBJ databases">
        <authorList>
            <person name="de Groot N.N."/>
        </authorList>
    </citation>
    <scope>NUCLEOTIDE SEQUENCE [LARGE SCALE GENOMIC DNA]</scope>
    <source>
        <strain evidence="9 10">DSM 5885</strain>
    </source>
</reference>
<evidence type="ECO:0000256" key="7">
    <source>
        <dbReference type="ARBA" id="ARBA00023136"/>
    </source>
</evidence>
<dbReference type="NCBIfam" id="NF009070">
    <property type="entry name" value="PRK12405.1"/>
    <property type="match status" value="1"/>
</dbReference>
<evidence type="ECO:0000256" key="3">
    <source>
        <dbReference type="ARBA" id="ARBA00022692"/>
    </source>
</evidence>
<accession>A0A1G8BZE5</accession>
<dbReference type="STRING" id="83767.SAMN05660652_01633"/>
<evidence type="ECO:0000256" key="1">
    <source>
        <dbReference type="ARBA" id="ARBA00004127"/>
    </source>
</evidence>
<feature type="transmembrane region" description="Helical" evidence="8">
    <location>
        <begin position="44"/>
        <end position="62"/>
    </location>
</feature>
<dbReference type="NCBIfam" id="TIGR01948">
    <property type="entry name" value="rnfE"/>
    <property type="match status" value="1"/>
</dbReference>
<comment type="subunit">
    <text evidence="8">The complex is composed of six subunits: RnfA, RnfB, RnfC, RnfD, RnfE and RnfG.</text>
</comment>
<dbReference type="GO" id="GO:0012505">
    <property type="term" value="C:endomembrane system"/>
    <property type="evidence" value="ECO:0007669"/>
    <property type="project" value="UniProtKB-SubCell"/>
</dbReference>
<dbReference type="Proteomes" id="UP000198607">
    <property type="component" value="Unassembled WGS sequence"/>
</dbReference>